<dbReference type="VEuPathDB" id="FungiDB:PYU1_G005537"/>
<dbReference type="eggNOG" id="ENOG502SAV5">
    <property type="taxonomic scope" value="Eukaryota"/>
</dbReference>
<dbReference type="InParanoid" id="K3WKQ6"/>
<protein>
    <submittedName>
        <fullName evidence="1">Uncharacterized protein</fullName>
    </submittedName>
</protein>
<sequence length="279" mass="31610">MIATVIAGVMLLGPLMERWQSDDVALRLYAQLTRLENNIELLRTDTDEVVMQGRAFLKQNHKEHIASSARTHLVATAAERSFASHAKERFASHSSVMKEAIVYQSSQKLQINETRERLRSMNISFPAPTKLKTTLSLTKQQLLQHQQIQHQQKELDGKIVGLVADSAWEFAETRDAIESLRLLEQSIQAHKMRQSSKNSGMLFFYAFLAQPWSPVPKFMIQIKDLLKSIVVIENLHHQKELLDDNSDAEDDLGSFMVRNFAASSKLAAKRPTGARNTAM</sequence>
<evidence type="ECO:0000313" key="2">
    <source>
        <dbReference type="Proteomes" id="UP000019132"/>
    </source>
</evidence>
<dbReference type="HOGENOM" id="CLU_971808_0_0_1"/>
<accession>K3WKQ6</accession>
<proteinExistence type="predicted"/>
<reference evidence="1" key="3">
    <citation type="submission" date="2015-02" db="UniProtKB">
        <authorList>
            <consortium name="EnsemblProtists"/>
        </authorList>
    </citation>
    <scope>IDENTIFICATION</scope>
    <source>
        <strain evidence="1">DAOM BR144</strain>
    </source>
</reference>
<keyword evidence="2" id="KW-1185">Reference proteome</keyword>
<dbReference type="EMBL" id="GL376633">
    <property type="status" value="NOT_ANNOTATED_CDS"/>
    <property type="molecule type" value="Genomic_DNA"/>
</dbReference>
<evidence type="ECO:0000313" key="1">
    <source>
        <dbReference type="EnsemblProtists" id="PYU1_T005548"/>
    </source>
</evidence>
<reference evidence="2" key="2">
    <citation type="submission" date="2010-04" db="EMBL/GenBank/DDBJ databases">
        <authorList>
            <person name="Buell R."/>
            <person name="Hamilton J."/>
            <person name="Hostetler J."/>
        </authorList>
    </citation>
    <scope>NUCLEOTIDE SEQUENCE [LARGE SCALE GENOMIC DNA]</scope>
    <source>
        <strain evidence="2">DAOM:BR144</strain>
    </source>
</reference>
<reference evidence="2" key="1">
    <citation type="journal article" date="2010" name="Genome Biol.">
        <title>Genome sequence of the necrotrophic plant pathogen Pythium ultimum reveals original pathogenicity mechanisms and effector repertoire.</title>
        <authorList>
            <person name="Levesque C.A."/>
            <person name="Brouwer H."/>
            <person name="Cano L."/>
            <person name="Hamilton J.P."/>
            <person name="Holt C."/>
            <person name="Huitema E."/>
            <person name="Raffaele S."/>
            <person name="Robideau G.P."/>
            <person name="Thines M."/>
            <person name="Win J."/>
            <person name="Zerillo M.M."/>
            <person name="Beakes G.W."/>
            <person name="Boore J.L."/>
            <person name="Busam D."/>
            <person name="Dumas B."/>
            <person name="Ferriera S."/>
            <person name="Fuerstenberg S.I."/>
            <person name="Gachon C.M."/>
            <person name="Gaulin E."/>
            <person name="Govers F."/>
            <person name="Grenville-Briggs L."/>
            <person name="Horner N."/>
            <person name="Hostetler J."/>
            <person name="Jiang R.H."/>
            <person name="Johnson J."/>
            <person name="Krajaejun T."/>
            <person name="Lin H."/>
            <person name="Meijer H.J."/>
            <person name="Moore B."/>
            <person name="Morris P."/>
            <person name="Phuntmart V."/>
            <person name="Puiu D."/>
            <person name="Shetty J."/>
            <person name="Stajich J.E."/>
            <person name="Tripathy S."/>
            <person name="Wawra S."/>
            <person name="van West P."/>
            <person name="Whitty B.R."/>
            <person name="Coutinho P.M."/>
            <person name="Henrissat B."/>
            <person name="Martin F."/>
            <person name="Thomas P.D."/>
            <person name="Tyler B.M."/>
            <person name="De Vries R.P."/>
            <person name="Kamoun S."/>
            <person name="Yandell M."/>
            <person name="Tisserat N."/>
            <person name="Buell C.R."/>
        </authorList>
    </citation>
    <scope>NUCLEOTIDE SEQUENCE</scope>
    <source>
        <strain evidence="2">DAOM:BR144</strain>
    </source>
</reference>
<dbReference type="Proteomes" id="UP000019132">
    <property type="component" value="Unassembled WGS sequence"/>
</dbReference>
<organism evidence="1 2">
    <name type="scientific">Globisporangium ultimum (strain ATCC 200006 / CBS 805.95 / DAOM BR144)</name>
    <name type="common">Pythium ultimum</name>
    <dbReference type="NCBI Taxonomy" id="431595"/>
    <lineage>
        <taxon>Eukaryota</taxon>
        <taxon>Sar</taxon>
        <taxon>Stramenopiles</taxon>
        <taxon>Oomycota</taxon>
        <taxon>Peronosporomycetes</taxon>
        <taxon>Pythiales</taxon>
        <taxon>Pythiaceae</taxon>
        <taxon>Globisporangium</taxon>
    </lineage>
</organism>
<dbReference type="AlphaFoldDB" id="K3WKQ6"/>
<dbReference type="EnsemblProtists" id="PYU1_T005548">
    <property type="protein sequence ID" value="PYU1_T005548"/>
    <property type="gene ID" value="PYU1_G005537"/>
</dbReference>
<name>K3WKQ6_GLOUD</name>